<proteinExistence type="predicted"/>
<name>A0ABW8IKY8_9GAMM</name>
<reference evidence="4 5" key="1">
    <citation type="submission" date="2020-10" db="EMBL/GenBank/DDBJ databases">
        <title>Phylogeny of dyella-like bacteria.</title>
        <authorList>
            <person name="Fu J."/>
        </authorList>
    </citation>
    <scope>NUCLEOTIDE SEQUENCE [LARGE SCALE GENOMIC DNA]</scope>
    <source>
        <strain evidence="4 5">DHG40</strain>
    </source>
</reference>
<dbReference type="Proteomes" id="UP001620409">
    <property type="component" value="Unassembled WGS sequence"/>
</dbReference>
<gene>
    <name evidence="4" type="ORF">ISP18_10080</name>
</gene>
<comment type="caution">
    <text evidence="4">The sequence shown here is derived from an EMBL/GenBank/DDBJ whole genome shotgun (WGS) entry which is preliminary data.</text>
</comment>
<dbReference type="SUPFAM" id="SSF53335">
    <property type="entry name" value="S-adenosyl-L-methionine-dependent methyltransferases"/>
    <property type="match status" value="1"/>
</dbReference>
<dbReference type="GO" id="GO:0032259">
    <property type="term" value="P:methylation"/>
    <property type="evidence" value="ECO:0007669"/>
    <property type="project" value="UniProtKB-KW"/>
</dbReference>
<evidence type="ECO:0000256" key="3">
    <source>
        <dbReference type="ARBA" id="ARBA00022691"/>
    </source>
</evidence>
<dbReference type="PANTHER" id="PTHR43464:SF19">
    <property type="entry name" value="UBIQUINONE BIOSYNTHESIS O-METHYLTRANSFERASE, MITOCHONDRIAL"/>
    <property type="match status" value="1"/>
</dbReference>
<evidence type="ECO:0000256" key="2">
    <source>
        <dbReference type="ARBA" id="ARBA00022679"/>
    </source>
</evidence>
<dbReference type="InterPro" id="IPR029063">
    <property type="entry name" value="SAM-dependent_MTases_sf"/>
</dbReference>
<dbReference type="PANTHER" id="PTHR43464">
    <property type="entry name" value="METHYLTRANSFERASE"/>
    <property type="match status" value="1"/>
</dbReference>
<dbReference type="RefSeq" id="WP_380010353.1">
    <property type="nucleotide sequence ID" value="NZ_JADIKI010000022.1"/>
</dbReference>
<dbReference type="GO" id="GO:0008168">
    <property type="term" value="F:methyltransferase activity"/>
    <property type="evidence" value="ECO:0007669"/>
    <property type="project" value="UniProtKB-KW"/>
</dbReference>
<sequence length="222" mass="24358">MPGRDETDILHSWHRNADAWTRAVREELIESRRLITDQAIVDAVLDNRPRSVLDVGCGEGWLVRALAAHGIQAIGVDAVPALIEHAREGGGSFQVAAYDDLIAGRFSQRVEAVVCNFSLLGEASVERLLAALPSLLEADGRLIVQTVHPLIACGEHAYVDGWRMEAWTGFGAAFPAPAPWYFRTLASWIGLFATSGWQLCELREPLHPQTGRPASVIFVARR</sequence>
<accession>A0ABW8IKY8</accession>
<keyword evidence="5" id="KW-1185">Reference proteome</keyword>
<keyword evidence="3" id="KW-0949">S-adenosyl-L-methionine</keyword>
<keyword evidence="2" id="KW-0808">Transferase</keyword>
<keyword evidence="1 4" id="KW-0489">Methyltransferase</keyword>
<evidence type="ECO:0000313" key="4">
    <source>
        <dbReference type="EMBL" id="MFK2854936.1"/>
    </source>
</evidence>
<dbReference type="CDD" id="cd02440">
    <property type="entry name" value="AdoMet_MTases"/>
    <property type="match status" value="1"/>
</dbReference>
<dbReference type="Pfam" id="PF13489">
    <property type="entry name" value="Methyltransf_23"/>
    <property type="match status" value="1"/>
</dbReference>
<organism evidence="4 5">
    <name type="scientific">Dyella humi</name>
    <dbReference type="NCBI Taxonomy" id="1770547"/>
    <lineage>
        <taxon>Bacteria</taxon>
        <taxon>Pseudomonadati</taxon>
        <taxon>Pseudomonadota</taxon>
        <taxon>Gammaproteobacteria</taxon>
        <taxon>Lysobacterales</taxon>
        <taxon>Rhodanobacteraceae</taxon>
        <taxon>Dyella</taxon>
    </lineage>
</organism>
<evidence type="ECO:0000313" key="5">
    <source>
        <dbReference type="Proteomes" id="UP001620409"/>
    </source>
</evidence>
<evidence type="ECO:0000256" key="1">
    <source>
        <dbReference type="ARBA" id="ARBA00022603"/>
    </source>
</evidence>
<protein>
    <submittedName>
        <fullName evidence="4">Class I SAM-dependent methyltransferase</fullName>
    </submittedName>
</protein>
<dbReference type="EMBL" id="JADIKI010000022">
    <property type="protein sequence ID" value="MFK2854936.1"/>
    <property type="molecule type" value="Genomic_DNA"/>
</dbReference>
<dbReference type="Gene3D" id="3.40.50.150">
    <property type="entry name" value="Vaccinia Virus protein VP39"/>
    <property type="match status" value="1"/>
</dbReference>